<dbReference type="KEGG" id="tpsc:RBB77_16970"/>
<evidence type="ECO:0000256" key="8">
    <source>
        <dbReference type="SAM" id="MobiDB-lite"/>
    </source>
</evidence>
<gene>
    <name evidence="11" type="ORF">RBB77_16970</name>
</gene>
<keyword evidence="6" id="KW-0472">Membrane</keyword>
<reference evidence="11" key="1">
    <citation type="submission" date="2023-08" db="EMBL/GenBank/DDBJ databases">
        <authorList>
            <person name="Messyasz A."/>
            <person name="Mannisto M.K."/>
            <person name="Kerkhof L.J."/>
            <person name="Haggblom M."/>
        </authorList>
    </citation>
    <scope>NUCLEOTIDE SEQUENCE</scope>
    <source>
        <strain evidence="11">X5P6</strain>
    </source>
</reference>
<evidence type="ECO:0000259" key="10">
    <source>
        <dbReference type="Pfam" id="PF25183"/>
    </source>
</evidence>
<dbReference type="GO" id="GO:0009279">
    <property type="term" value="C:cell outer membrane"/>
    <property type="evidence" value="ECO:0007669"/>
    <property type="project" value="UniProtKB-SubCell"/>
</dbReference>
<dbReference type="SUPFAM" id="SSF49452">
    <property type="entry name" value="Starch-binding domain-like"/>
    <property type="match status" value="1"/>
</dbReference>
<evidence type="ECO:0000256" key="3">
    <source>
        <dbReference type="ARBA" id="ARBA00022452"/>
    </source>
</evidence>
<comment type="subcellular location">
    <subcellularLocation>
        <location evidence="1">Cell outer membrane</location>
        <topology evidence="1">Multi-pass membrane protein</topology>
    </subcellularLocation>
</comment>
<keyword evidence="5 9" id="KW-0732">Signal</keyword>
<evidence type="ECO:0000256" key="5">
    <source>
        <dbReference type="ARBA" id="ARBA00022729"/>
    </source>
</evidence>
<dbReference type="GO" id="GO:0044718">
    <property type="term" value="P:siderophore transmembrane transport"/>
    <property type="evidence" value="ECO:0007669"/>
    <property type="project" value="TreeGrafter"/>
</dbReference>
<evidence type="ECO:0000256" key="6">
    <source>
        <dbReference type="ARBA" id="ARBA00023136"/>
    </source>
</evidence>
<name>A0AAU7ZN02_9BACT</name>
<reference evidence="11" key="2">
    <citation type="journal article" date="2024" name="Environ. Microbiol.">
        <title>Genome analysis and description of Tunturibacter gen. nov. expands the diversity of Terriglobia in tundra soils.</title>
        <authorList>
            <person name="Messyasz A."/>
            <person name="Mannisto M.K."/>
            <person name="Kerkhof L.J."/>
            <person name="Haggblom M.M."/>
        </authorList>
    </citation>
    <scope>NUCLEOTIDE SEQUENCE</scope>
    <source>
        <strain evidence="11">X5P6</strain>
    </source>
</reference>
<dbReference type="RefSeq" id="WP_353062969.1">
    <property type="nucleotide sequence ID" value="NZ_CP132942.1"/>
</dbReference>
<feature type="chain" id="PRO_5043795594" evidence="9">
    <location>
        <begin position="25"/>
        <end position="1162"/>
    </location>
</feature>
<keyword evidence="11" id="KW-0121">Carboxypeptidase</keyword>
<dbReference type="AlphaFoldDB" id="A0AAU7ZN02"/>
<evidence type="ECO:0000256" key="4">
    <source>
        <dbReference type="ARBA" id="ARBA00022692"/>
    </source>
</evidence>
<dbReference type="InterPro" id="IPR057601">
    <property type="entry name" value="Oar-like_b-barrel"/>
</dbReference>
<keyword evidence="11" id="KW-0378">Hydrolase</keyword>
<evidence type="ECO:0000256" key="1">
    <source>
        <dbReference type="ARBA" id="ARBA00004571"/>
    </source>
</evidence>
<keyword evidence="11" id="KW-0645">Protease</keyword>
<evidence type="ECO:0000256" key="2">
    <source>
        <dbReference type="ARBA" id="ARBA00022448"/>
    </source>
</evidence>
<dbReference type="GO" id="GO:0015344">
    <property type="term" value="F:siderophore uptake transmembrane transporter activity"/>
    <property type="evidence" value="ECO:0007669"/>
    <property type="project" value="TreeGrafter"/>
</dbReference>
<keyword evidence="2" id="KW-0813">Transport</keyword>
<organism evidence="11">
    <name type="scientific">Tunturiibacter psychrotolerans</name>
    <dbReference type="NCBI Taxonomy" id="3069686"/>
    <lineage>
        <taxon>Bacteria</taxon>
        <taxon>Pseudomonadati</taxon>
        <taxon>Acidobacteriota</taxon>
        <taxon>Terriglobia</taxon>
        <taxon>Terriglobales</taxon>
        <taxon>Acidobacteriaceae</taxon>
        <taxon>Tunturiibacter</taxon>
    </lineage>
</organism>
<dbReference type="InterPro" id="IPR013784">
    <property type="entry name" value="Carb-bd-like_fold"/>
</dbReference>
<feature type="domain" description="TonB-dependent transporter Oar-like beta-barrel" evidence="10">
    <location>
        <begin position="245"/>
        <end position="1141"/>
    </location>
</feature>
<dbReference type="PANTHER" id="PTHR30069:SF29">
    <property type="entry name" value="HEMOGLOBIN AND HEMOGLOBIN-HAPTOGLOBIN-BINDING PROTEIN 1-RELATED"/>
    <property type="match status" value="1"/>
</dbReference>
<keyword evidence="3" id="KW-1134">Transmembrane beta strand</keyword>
<feature type="signal peptide" evidence="9">
    <location>
        <begin position="1"/>
        <end position="24"/>
    </location>
</feature>
<evidence type="ECO:0000313" key="11">
    <source>
        <dbReference type="EMBL" id="XCB32123.1"/>
    </source>
</evidence>
<dbReference type="Gene3D" id="2.60.40.1120">
    <property type="entry name" value="Carboxypeptidase-like, regulatory domain"/>
    <property type="match status" value="1"/>
</dbReference>
<dbReference type="SUPFAM" id="SSF56935">
    <property type="entry name" value="Porins"/>
    <property type="match status" value="1"/>
</dbReference>
<dbReference type="Pfam" id="PF25183">
    <property type="entry name" value="OMP_b-brl_4"/>
    <property type="match status" value="1"/>
</dbReference>
<dbReference type="GO" id="GO:0030246">
    <property type="term" value="F:carbohydrate binding"/>
    <property type="evidence" value="ECO:0007669"/>
    <property type="project" value="InterPro"/>
</dbReference>
<keyword evidence="7" id="KW-0998">Cell outer membrane</keyword>
<keyword evidence="4" id="KW-0812">Transmembrane</keyword>
<feature type="region of interest" description="Disordered" evidence="8">
    <location>
        <begin position="349"/>
        <end position="368"/>
    </location>
</feature>
<evidence type="ECO:0000256" key="9">
    <source>
        <dbReference type="SAM" id="SignalP"/>
    </source>
</evidence>
<dbReference type="PANTHER" id="PTHR30069">
    <property type="entry name" value="TONB-DEPENDENT OUTER MEMBRANE RECEPTOR"/>
    <property type="match status" value="1"/>
</dbReference>
<dbReference type="InterPro" id="IPR036942">
    <property type="entry name" value="Beta-barrel_TonB_sf"/>
</dbReference>
<dbReference type="EMBL" id="CP132942">
    <property type="protein sequence ID" value="XCB32123.1"/>
    <property type="molecule type" value="Genomic_DNA"/>
</dbReference>
<dbReference type="Gene3D" id="2.40.170.20">
    <property type="entry name" value="TonB-dependent receptor, beta-barrel domain"/>
    <property type="match status" value="1"/>
</dbReference>
<feature type="compositionally biased region" description="Polar residues" evidence="8">
    <location>
        <begin position="359"/>
        <end position="368"/>
    </location>
</feature>
<dbReference type="InterPro" id="IPR039426">
    <property type="entry name" value="TonB-dep_rcpt-like"/>
</dbReference>
<accession>A0AAU7ZN02</accession>
<dbReference type="GO" id="GO:0004180">
    <property type="term" value="F:carboxypeptidase activity"/>
    <property type="evidence" value="ECO:0007669"/>
    <property type="project" value="UniProtKB-KW"/>
</dbReference>
<proteinExistence type="predicted"/>
<protein>
    <submittedName>
        <fullName evidence="11">Carboxypeptidase regulatory-like domain-containing protein</fullName>
    </submittedName>
</protein>
<dbReference type="Pfam" id="PF13620">
    <property type="entry name" value="CarboxypepD_reg"/>
    <property type="match status" value="1"/>
</dbReference>
<evidence type="ECO:0000256" key="7">
    <source>
        <dbReference type="ARBA" id="ARBA00023237"/>
    </source>
</evidence>
<sequence length="1162" mass="124895">MITLKKLRLIIPLFILALSPSLFGQAVNATLLGTITDPSGATVPGVKVTVVEVATGSAHQTVTNESGNYTIPDLPPGTYSVVAESPGFKKDTHQNVDLLTNSSTRIDIAMVTGSVSETVLVTTAPALLQTDRADISVKIEARQVADLPLGTNRNFQTLLNLVPGMAPATFQHSQFFNAASTLQTEANGLPRMGNLYQIEGIDDDERTGLLQIIIPPAESIQTVDISTNNFEAELGRATGAVTNVILKSGSNAFHGSAFEFIQNNAVNARSYFGGPLGHLSYNYYGGSFGGPIIKDKLFFFADYLGTSDHEQVSNTLTIPDARYFTPNAQGNIDLSAALGAVDPTSKTKIGQVFDPTTGDGKTTPRTPFANNQIPFSAVNPVSLKILQMVNAAAATNGKLNPNAPLINPANNYTTNLPFTKGTNSFDTKVDWNINEKNHLSGRYSWQRVNTFQAPAFGSFLGGPAGGGFEGTGVQTAYSTGGNYDHIFSPTLFTEVRFGVAHLRNNSQPSDYGSNDADTLGVPGVNIGGQPFTSGQVGLTINGGFSGTLIGYSASVPWIRGESNIDFVNNWTKVVRNHTFKFGGDLRRVRDDLLQDQTFSPRGAFTFSDVQTSSNVCPTGPTSCVAAKTNISNDISSFLFDLPSLVGRDLNTFFPAYRQWWFFAFASDKWQASSKLTVDLGVRWEFYPPATPRHSGGFSNYDPTTNNIVIAGMGGNPDNLGMETRYKYWAPRTGFSYRATDDTVIRGGYGISYMPFPDNVYAYNYPIRANNSYQPAGSSPFTPAVGPDGATPATFQAGFPAPVNIQIPDSGIIPANTPFLKNQAYFYIPKTFKNAYAQSWNVAIQQGFRGNLSLQLAYVANHGTDISGAQNINNPTTFGGGSASQPENIAFGRTAATNQYFLPFSSNYQSLQAQLTKRFSNSLAFTSAFTWGKAMGYISNNVSPANSPDDGGLLFYANPHKNYAVLDFDRTLNYEQSFTYELPFGRGHNMFNSGVANVALGGWKISGIISVLTGLPFSVLTNGAGLNTPGTAQTANLTGTYHVTHKVGANAHWFDPTAFSIPSGVNEGNTGRNQFRGPGYLQDNFSLFKSFNIWREATMETRIEAFQLSNTPQFVLASNFGNTNNCCTAASFGQVTNTLGSGQGSVNGVGGGRSLQASVHFLF</sequence>